<evidence type="ECO:0000313" key="2">
    <source>
        <dbReference type="EMBL" id="KAF8472243.1"/>
    </source>
</evidence>
<name>A0A9P5K091_9AGAM</name>
<protein>
    <recommendedName>
        <fullName evidence="4">Secreted protein</fullName>
    </recommendedName>
</protein>
<keyword evidence="1" id="KW-0732">Signal</keyword>
<evidence type="ECO:0000256" key="1">
    <source>
        <dbReference type="SAM" id="SignalP"/>
    </source>
</evidence>
<gene>
    <name evidence="2" type="ORF">DFH94DRAFT_767510</name>
</gene>
<dbReference type="Proteomes" id="UP000759537">
    <property type="component" value="Unassembled WGS sequence"/>
</dbReference>
<dbReference type="EMBL" id="WHVB01000021">
    <property type="protein sequence ID" value="KAF8472243.1"/>
    <property type="molecule type" value="Genomic_DNA"/>
</dbReference>
<organism evidence="2 3">
    <name type="scientific">Russula ochroleuca</name>
    <dbReference type="NCBI Taxonomy" id="152965"/>
    <lineage>
        <taxon>Eukaryota</taxon>
        <taxon>Fungi</taxon>
        <taxon>Dikarya</taxon>
        <taxon>Basidiomycota</taxon>
        <taxon>Agaricomycotina</taxon>
        <taxon>Agaricomycetes</taxon>
        <taxon>Russulales</taxon>
        <taxon>Russulaceae</taxon>
        <taxon>Russula</taxon>
    </lineage>
</organism>
<feature type="chain" id="PRO_5040221314" description="Secreted protein" evidence="1">
    <location>
        <begin position="16"/>
        <end position="100"/>
    </location>
</feature>
<reference evidence="2" key="2">
    <citation type="journal article" date="2020" name="Nat. Commun.">
        <title>Large-scale genome sequencing of mycorrhizal fungi provides insights into the early evolution of symbiotic traits.</title>
        <authorList>
            <person name="Miyauchi S."/>
            <person name="Kiss E."/>
            <person name="Kuo A."/>
            <person name="Drula E."/>
            <person name="Kohler A."/>
            <person name="Sanchez-Garcia M."/>
            <person name="Morin E."/>
            <person name="Andreopoulos B."/>
            <person name="Barry K.W."/>
            <person name="Bonito G."/>
            <person name="Buee M."/>
            <person name="Carver A."/>
            <person name="Chen C."/>
            <person name="Cichocki N."/>
            <person name="Clum A."/>
            <person name="Culley D."/>
            <person name="Crous P.W."/>
            <person name="Fauchery L."/>
            <person name="Girlanda M."/>
            <person name="Hayes R.D."/>
            <person name="Keri Z."/>
            <person name="LaButti K."/>
            <person name="Lipzen A."/>
            <person name="Lombard V."/>
            <person name="Magnuson J."/>
            <person name="Maillard F."/>
            <person name="Murat C."/>
            <person name="Nolan M."/>
            <person name="Ohm R.A."/>
            <person name="Pangilinan J."/>
            <person name="Pereira M.F."/>
            <person name="Perotto S."/>
            <person name="Peter M."/>
            <person name="Pfister S."/>
            <person name="Riley R."/>
            <person name="Sitrit Y."/>
            <person name="Stielow J.B."/>
            <person name="Szollosi G."/>
            <person name="Zifcakova L."/>
            <person name="Stursova M."/>
            <person name="Spatafora J.W."/>
            <person name="Tedersoo L."/>
            <person name="Vaario L.M."/>
            <person name="Yamada A."/>
            <person name="Yan M."/>
            <person name="Wang P."/>
            <person name="Xu J."/>
            <person name="Bruns T."/>
            <person name="Baldrian P."/>
            <person name="Vilgalys R."/>
            <person name="Dunand C."/>
            <person name="Henrissat B."/>
            <person name="Grigoriev I.V."/>
            <person name="Hibbett D."/>
            <person name="Nagy L.G."/>
            <person name="Martin F.M."/>
        </authorList>
    </citation>
    <scope>NUCLEOTIDE SEQUENCE</scope>
    <source>
        <strain evidence="2">Prilba</strain>
    </source>
</reference>
<evidence type="ECO:0000313" key="3">
    <source>
        <dbReference type="Proteomes" id="UP000759537"/>
    </source>
</evidence>
<keyword evidence="3" id="KW-1185">Reference proteome</keyword>
<reference evidence="2" key="1">
    <citation type="submission" date="2019-10" db="EMBL/GenBank/DDBJ databases">
        <authorList>
            <consortium name="DOE Joint Genome Institute"/>
            <person name="Kuo A."/>
            <person name="Miyauchi S."/>
            <person name="Kiss E."/>
            <person name="Drula E."/>
            <person name="Kohler A."/>
            <person name="Sanchez-Garcia M."/>
            <person name="Andreopoulos B."/>
            <person name="Barry K.W."/>
            <person name="Bonito G."/>
            <person name="Buee M."/>
            <person name="Carver A."/>
            <person name="Chen C."/>
            <person name="Cichocki N."/>
            <person name="Clum A."/>
            <person name="Culley D."/>
            <person name="Crous P.W."/>
            <person name="Fauchery L."/>
            <person name="Girlanda M."/>
            <person name="Hayes R."/>
            <person name="Keri Z."/>
            <person name="LaButti K."/>
            <person name="Lipzen A."/>
            <person name="Lombard V."/>
            <person name="Magnuson J."/>
            <person name="Maillard F."/>
            <person name="Morin E."/>
            <person name="Murat C."/>
            <person name="Nolan M."/>
            <person name="Ohm R."/>
            <person name="Pangilinan J."/>
            <person name="Pereira M."/>
            <person name="Perotto S."/>
            <person name="Peter M."/>
            <person name="Riley R."/>
            <person name="Sitrit Y."/>
            <person name="Stielow B."/>
            <person name="Szollosi G."/>
            <person name="Zifcakova L."/>
            <person name="Stursova M."/>
            <person name="Spatafora J.W."/>
            <person name="Tedersoo L."/>
            <person name="Vaario L.-M."/>
            <person name="Yamada A."/>
            <person name="Yan M."/>
            <person name="Wang P."/>
            <person name="Xu J."/>
            <person name="Bruns T."/>
            <person name="Baldrian P."/>
            <person name="Vilgalys R."/>
            <person name="Henrissat B."/>
            <person name="Grigoriev I.V."/>
            <person name="Hibbett D."/>
            <person name="Nagy L.G."/>
            <person name="Martin F.M."/>
        </authorList>
    </citation>
    <scope>NUCLEOTIDE SEQUENCE</scope>
    <source>
        <strain evidence="2">Prilba</strain>
    </source>
</reference>
<accession>A0A9P5K091</accession>
<feature type="signal peptide" evidence="1">
    <location>
        <begin position="1"/>
        <end position="15"/>
    </location>
</feature>
<proteinExistence type="predicted"/>
<evidence type="ECO:0008006" key="4">
    <source>
        <dbReference type="Google" id="ProtNLM"/>
    </source>
</evidence>
<comment type="caution">
    <text evidence="2">The sequence shown here is derived from an EMBL/GenBank/DDBJ whole genome shotgun (WGS) entry which is preliminary data.</text>
</comment>
<sequence length="100" mass="10844">MWVSLSLLAMHGITASSTASHRGTAGAPSQRCGGVNSDAVGDRYSSQKVSCIVSESVTLLCWWCISYFSHGIAVYPFFAQCRGRAKDLEYEGQAMNDCKQ</sequence>
<dbReference type="AlphaFoldDB" id="A0A9P5K091"/>